<protein>
    <submittedName>
        <fullName evidence="2">Uncharacterized protein</fullName>
    </submittedName>
</protein>
<evidence type="ECO:0000313" key="2">
    <source>
        <dbReference type="EMBL" id="KAK7422459.1"/>
    </source>
</evidence>
<accession>A0ABR1HNB1</accession>
<evidence type="ECO:0000256" key="1">
    <source>
        <dbReference type="SAM" id="MobiDB-lite"/>
    </source>
</evidence>
<gene>
    <name evidence="2" type="ORF">QQZ08_009511</name>
</gene>
<proteinExistence type="predicted"/>
<keyword evidence="3" id="KW-1185">Reference proteome</keyword>
<feature type="region of interest" description="Disordered" evidence="1">
    <location>
        <begin position="1"/>
        <end position="56"/>
    </location>
</feature>
<evidence type="ECO:0000313" key="3">
    <source>
        <dbReference type="Proteomes" id="UP001498421"/>
    </source>
</evidence>
<reference evidence="2 3" key="1">
    <citation type="journal article" date="2025" name="Microbiol. Resour. Announc.">
        <title>Draft genome sequences for Neonectria magnoliae and Neonectria punicea, canker pathogens of Liriodendron tulipifera and Acer saccharum in West Virginia.</title>
        <authorList>
            <person name="Petronek H.M."/>
            <person name="Kasson M.T."/>
            <person name="Metheny A.M."/>
            <person name="Stauder C.M."/>
            <person name="Lovett B."/>
            <person name="Lynch S.C."/>
            <person name="Garnas J.R."/>
            <person name="Kasson L.R."/>
            <person name="Stajich J.E."/>
        </authorList>
    </citation>
    <scope>NUCLEOTIDE SEQUENCE [LARGE SCALE GENOMIC DNA]</scope>
    <source>
        <strain evidence="2 3">NRRL 64651</strain>
    </source>
</reference>
<dbReference type="EMBL" id="JAZAVK010000108">
    <property type="protein sequence ID" value="KAK7422459.1"/>
    <property type="molecule type" value="Genomic_DNA"/>
</dbReference>
<sequence>MLEKLWSDPVWEEQRLAHQTDTETHHDKEDNDEDTWEYSEEDEDEGEYKGADDEECSEEEAYPYAFQDRRDCSDGGHEMFAAIDDQRTRLHDPIGDIVLRFCYNMDIEDFEDEEQGSLRCPSGGDTLARVSQLIVVNALGYKITLGSSTASTLDQKLKETTSAGGSSSVFGIPISLGGSGSCTEENQAHKASWDSASNTFTITPIINNNCATVVGLAGECFNLA</sequence>
<feature type="compositionally biased region" description="Basic and acidic residues" evidence="1">
    <location>
        <begin position="1"/>
        <end position="29"/>
    </location>
</feature>
<feature type="compositionally biased region" description="Acidic residues" evidence="1">
    <location>
        <begin position="30"/>
        <end position="56"/>
    </location>
</feature>
<name>A0ABR1HNB1_9HYPO</name>
<comment type="caution">
    <text evidence="2">The sequence shown here is derived from an EMBL/GenBank/DDBJ whole genome shotgun (WGS) entry which is preliminary data.</text>
</comment>
<organism evidence="2 3">
    <name type="scientific">Neonectria magnoliae</name>
    <dbReference type="NCBI Taxonomy" id="2732573"/>
    <lineage>
        <taxon>Eukaryota</taxon>
        <taxon>Fungi</taxon>
        <taxon>Dikarya</taxon>
        <taxon>Ascomycota</taxon>
        <taxon>Pezizomycotina</taxon>
        <taxon>Sordariomycetes</taxon>
        <taxon>Hypocreomycetidae</taxon>
        <taxon>Hypocreales</taxon>
        <taxon>Nectriaceae</taxon>
        <taxon>Neonectria</taxon>
    </lineage>
</organism>
<dbReference type="Proteomes" id="UP001498421">
    <property type="component" value="Unassembled WGS sequence"/>
</dbReference>